<dbReference type="InterPro" id="IPR029063">
    <property type="entry name" value="SAM-dependent_MTases_sf"/>
</dbReference>
<evidence type="ECO:0000256" key="4">
    <source>
        <dbReference type="SAM" id="MobiDB-lite"/>
    </source>
</evidence>
<feature type="region of interest" description="Disordered" evidence="4">
    <location>
        <begin position="316"/>
        <end position="354"/>
    </location>
</feature>
<dbReference type="GO" id="GO:0008168">
    <property type="term" value="F:methyltransferase activity"/>
    <property type="evidence" value="ECO:0007669"/>
    <property type="project" value="UniProtKB-KW"/>
</dbReference>
<protein>
    <recommendedName>
        <fullName evidence="3">Methyltransferase</fullName>
        <ecNumber evidence="3">2.1.1.-</ecNumber>
    </recommendedName>
</protein>
<gene>
    <name evidence="6" type="ORF">ABUW04_06835</name>
</gene>
<evidence type="ECO:0000259" key="5">
    <source>
        <dbReference type="Pfam" id="PF01555"/>
    </source>
</evidence>
<comment type="similarity">
    <text evidence="3">Belongs to the N(4)/N(6)-methyltransferase family.</text>
</comment>
<keyword evidence="1 6" id="KW-0489">Methyltransferase</keyword>
<feature type="region of interest" description="Disordered" evidence="4">
    <location>
        <begin position="1"/>
        <end position="25"/>
    </location>
</feature>
<evidence type="ECO:0000256" key="2">
    <source>
        <dbReference type="ARBA" id="ARBA00022679"/>
    </source>
</evidence>
<evidence type="ECO:0000256" key="1">
    <source>
        <dbReference type="ARBA" id="ARBA00022603"/>
    </source>
</evidence>
<dbReference type="Gene3D" id="3.40.50.150">
    <property type="entry name" value="Vaccinia Virus protein VP39"/>
    <property type="match status" value="2"/>
</dbReference>
<evidence type="ECO:0000256" key="3">
    <source>
        <dbReference type="RuleBase" id="RU362026"/>
    </source>
</evidence>
<keyword evidence="7" id="KW-1185">Reference proteome</keyword>
<dbReference type="EMBL" id="JBEUKS010000002">
    <property type="protein sequence ID" value="MFC1437970.1"/>
    <property type="molecule type" value="Genomic_DNA"/>
</dbReference>
<dbReference type="Pfam" id="PF01555">
    <property type="entry name" value="N6_N4_Mtase"/>
    <property type="match status" value="1"/>
</dbReference>
<dbReference type="PRINTS" id="PR00508">
    <property type="entry name" value="S21N4MTFRASE"/>
</dbReference>
<evidence type="ECO:0000313" key="6">
    <source>
        <dbReference type="EMBL" id="MFC1437970.1"/>
    </source>
</evidence>
<feature type="domain" description="DNA methylase N-4/N-6" evidence="5">
    <location>
        <begin position="31"/>
        <end position="109"/>
    </location>
</feature>
<dbReference type="SUPFAM" id="SSF53335">
    <property type="entry name" value="S-adenosyl-L-methionine-dependent methyltransferases"/>
    <property type="match status" value="1"/>
</dbReference>
<organism evidence="6 7">
    <name type="scientific">Streptacidiphilus jeojiensis</name>
    <dbReference type="NCBI Taxonomy" id="3229225"/>
    <lineage>
        <taxon>Bacteria</taxon>
        <taxon>Bacillati</taxon>
        <taxon>Actinomycetota</taxon>
        <taxon>Actinomycetes</taxon>
        <taxon>Kitasatosporales</taxon>
        <taxon>Streptomycetaceae</taxon>
        <taxon>Streptacidiphilus</taxon>
    </lineage>
</organism>
<reference evidence="6 7" key="1">
    <citation type="submission" date="2024-06" db="EMBL/GenBank/DDBJ databases">
        <authorList>
            <person name="Lee S.D."/>
        </authorList>
    </citation>
    <scope>NUCLEOTIDE SEQUENCE [LARGE SCALE GENOMIC DNA]</scope>
    <source>
        <strain evidence="6 7">N1-10</strain>
    </source>
</reference>
<keyword evidence="2" id="KW-0808">Transferase</keyword>
<dbReference type="InterPro" id="IPR002941">
    <property type="entry name" value="DNA_methylase_N4/N6"/>
</dbReference>
<dbReference type="Proteomes" id="UP001592581">
    <property type="component" value="Unassembled WGS sequence"/>
</dbReference>
<dbReference type="EC" id="2.1.1.-" evidence="3"/>
<evidence type="ECO:0000313" key="7">
    <source>
        <dbReference type="Proteomes" id="UP001592581"/>
    </source>
</evidence>
<name>A0ABV6XIA0_9ACTN</name>
<dbReference type="InterPro" id="IPR001091">
    <property type="entry name" value="RM_Methyltransferase"/>
</dbReference>
<proteinExistence type="inferred from homology"/>
<accession>A0ABV6XIA0</accession>
<sequence length="354" mass="37806">MSVPVPDRSAPQHDVHREQAQSPCPTLASLPMSVWVTAQQDSRAQRTGRYLPSSIAHPGKMLPAIARHAITTYTRPGDTVLDPMCGIGTSLVEAVHLDRNAVGVELEPTWPHIARGNLQLAYAQGAPGVATVHQGDARRATQLLGSRRYQPAQLLLTSPPYGSSLHGQLRSSRDTGEPGIVKFHHTYGTSPQNLAKAPTEDLLSAFTDILAGCRSLLAPDATVAVTARPWRERGELVDLPAAVIAAGQAAGLVPVERCVALLAGVRDGHLVARGSFYQLKNVRAARAAGIPMHMIVHEDVLVFRNPEPCRCPAAHGGHACEHRSPTSDFTTGIVRNPAPADSLHRPDAATWTAP</sequence>
<dbReference type="RefSeq" id="WP_380563564.1">
    <property type="nucleotide sequence ID" value="NZ_JBEUKS010000002.1"/>
</dbReference>
<comment type="caution">
    <text evidence="6">The sequence shown here is derived from an EMBL/GenBank/DDBJ whole genome shotgun (WGS) entry which is preliminary data.</text>
</comment>
<dbReference type="GO" id="GO:0032259">
    <property type="term" value="P:methylation"/>
    <property type="evidence" value="ECO:0007669"/>
    <property type="project" value="UniProtKB-KW"/>
</dbReference>
<feature type="compositionally biased region" description="Basic and acidic residues" evidence="4">
    <location>
        <begin position="10"/>
        <end position="19"/>
    </location>
</feature>